<feature type="transmembrane region" description="Helical" evidence="1">
    <location>
        <begin position="88"/>
        <end position="109"/>
    </location>
</feature>
<feature type="transmembrane region" description="Helical" evidence="1">
    <location>
        <begin position="23"/>
        <end position="42"/>
    </location>
</feature>
<dbReference type="Pfam" id="PF00563">
    <property type="entry name" value="EAL"/>
    <property type="match status" value="1"/>
</dbReference>
<evidence type="ECO:0000256" key="1">
    <source>
        <dbReference type="SAM" id="Phobius"/>
    </source>
</evidence>
<dbReference type="Proteomes" id="UP001566476">
    <property type="component" value="Unassembled WGS sequence"/>
</dbReference>
<keyword evidence="1" id="KW-0812">Transmembrane</keyword>
<feature type="domain" description="GGDEF" evidence="3">
    <location>
        <begin position="205"/>
        <end position="346"/>
    </location>
</feature>
<dbReference type="InterPro" id="IPR050706">
    <property type="entry name" value="Cyclic-di-GMP_PDE-like"/>
</dbReference>
<evidence type="ECO:0000313" key="5">
    <source>
        <dbReference type="Proteomes" id="UP001566476"/>
    </source>
</evidence>
<dbReference type="RefSeq" id="WP_370720667.1">
    <property type="nucleotide sequence ID" value="NZ_JBGGTQ010000011.1"/>
</dbReference>
<protein>
    <submittedName>
        <fullName evidence="4">EAL domain-containing protein</fullName>
    </submittedName>
</protein>
<sequence length="619" mass="64629">MPNTQRDRTPHLDDDGLSRRVVAVQYLVTSLISASVALVPTWTGVRGTCVLLIAAAGLLSGAALLLTRTWPLPGPCNAIVSAALSTSLLVYCADGSPAVGVFVALYSVSAAHVPFLRSARAVVLATALPFALLPAALVASGHPGQVAGWLVVLPAVTVLPVLGVRSLLRLAARRARRDVRLDLLNRAGLLETCARTLQEGEGLEAQATVSVVHFDDLRDLRLALGPDAAEEVLAECARRAADLPGAVVARLDQDTLAVVRPAELDGNGDPARTGRAEGRVLRQVLSEHVVLRGEGPEHGLRLRPDVSVGVACAPEHGREVDALLALADVAAVHAADHQHRVAVAEGEATVDAEALRLHAELPAAIEDGQLRVHYQRLVAARTGATVGLEALVRWQHPRRGFLGPGAFVPLAERSHAIVGLTHWVLRTAAAQCAAWRAQGHDVSVSVNLSPVVLGDPSLVNAVRRAIAENALAPGVLTLEVTESALLGDPEAASTVLAALRAAGARLSIDDFGTGYTSLTMLRRLAVDELKIDRSFVVAAPQAPADAAIVQALVDLAHRLSMDVVAEGVEDGSTAALVRDLGADVLQGFHFARPVPAGEVFAPVVPDASAEPVLEVGHLG</sequence>
<accession>A0ABV4IAX6</accession>
<dbReference type="EMBL" id="JBGGTQ010000011">
    <property type="protein sequence ID" value="MEZ0494441.1"/>
    <property type="molecule type" value="Genomic_DNA"/>
</dbReference>
<dbReference type="CDD" id="cd01948">
    <property type="entry name" value="EAL"/>
    <property type="match status" value="1"/>
</dbReference>
<dbReference type="Gene3D" id="3.30.70.270">
    <property type="match status" value="1"/>
</dbReference>
<dbReference type="PROSITE" id="PS50883">
    <property type="entry name" value="EAL"/>
    <property type="match status" value="1"/>
</dbReference>
<keyword evidence="1" id="KW-0472">Membrane</keyword>
<dbReference type="SUPFAM" id="SSF141868">
    <property type="entry name" value="EAL domain-like"/>
    <property type="match status" value="1"/>
</dbReference>
<feature type="transmembrane region" description="Helical" evidence="1">
    <location>
        <begin position="146"/>
        <end position="168"/>
    </location>
</feature>
<dbReference type="InterPro" id="IPR001633">
    <property type="entry name" value="EAL_dom"/>
</dbReference>
<dbReference type="Pfam" id="PF00990">
    <property type="entry name" value="GGDEF"/>
    <property type="match status" value="1"/>
</dbReference>
<dbReference type="PANTHER" id="PTHR33121">
    <property type="entry name" value="CYCLIC DI-GMP PHOSPHODIESTERASE PDEF"/>
    <property type="match status" value="1"/>
</dbReference>
<dbReference type="Gene3D" id="3.20.20.450">
    <property type="entry name" value="EAL domain"/>
    <property type="match status" value="1"/>
</dbReference>
<dbReference type="SMART" id="SM00052">
    <property type="entry name" value="EAL"/>
    <property type="match status" value="1"/>
</dbReference>
<feature type="transmembrane region" description="Helical" evidence="1">
    <location>
        <begin position="121"/>
        <end position="140"/>
    </location>
</feature>
<comment type="caution">
    <text evidence="4">The sequence shown here is derived from an EMBL/GenBank/DDBJ whole genome shotgun (WGS) entry which is preliminary data.</text>
</comment>
<proteinExistence type="predicted"/>
<name>A0ABV4IAX6_9ACTN</name>
<feature type="domain" description="EAL" evidence="2">
    <location>
        <begin position="354"/>
        <end position="607"/>
    </location>
</feature>
<dbReference type="PANTHER" id="PTHR33121:SF71">
    <property type="entry name" value="OXYGEN SENSOR PROTEIN DOSP"/>
    <property type="match status" value="1"/>
</dbReference>
<dbReference type="InterPro" id="IPR035919">
    <property type="entry name" value="EAL_sf"/>
</dbReference>
<dbReference type="PROSITE" id="PS50887">
    <property type="entry name" value="GGDEF"/>
    <property type="match status" value="1"/>
</dbReference>
<dbReference type="InterPro" id="IPR000160">
    <property type="entry name" value="GGDEF_dom"/>
</dbReference>
<evidence type="ECO:0000313" key="4">
    <source>
        <dbReference type="EMBL" id="MEZ0494441.1"/>
    </source>
</evidence>
<dbReference type="InterPro" id="IPR029787">
    <property type="entry name" value="Nucleotide_cyclase"/>
</dbReference>
<keyword evidence="1" id="KW-1133">Transmembrane helix</keyword>
<evidence type="ECO:0000259" key="2">
    <source>
        <dbReference type="PROSITE" id="PS50883"/>
    </source>
</evidence>
<feature type="transmembrane region" description="Helical" evidence="1">
    <location>
        <begin position="49"/>
        <end position="68"/>
    </location>
</feature>
<reference evidence="4 5" key="1">
    <citation type="submission" date="2024-07" db="EMBL/GenBank/DDBJ databases">
        <authorList>
            <person name="Thanompreechachai J."/>
            <person name="Duangmal K."/>
        </authorList>
    </citation>
    <scope>NUCLEOTIDE SEQUENCE [LARGE SCALE GENOMIC DNA]</scope>
    <source>
        <strain evidence="4 5">TBRC 1896</strain>
    </source>
</reference>
<gene>
    <name evidence="4" type="ORF">AB2L28_19560</name>
</gene>
<organism evidence="4 5">
    <name type="scientific">Kineococcus mangrovi</name>
    <dbReference type="NCBI Taxonomy" id="1660183"/>
    <lineage>
        <taxon>Bacteria</taxon>
        <taxon>Bacillati</taxon>
        <taxon>Actinomycetota</taxon>
        <taxon>Actinomycetes</taxon>
        <taxon>Kineosporiales</taxon>
        <taxon>Kineosporiaceae</taxon>
        <taxon>Kineococcus</taxon>
    </lineage>
</organism>
<dbReference type="InterPro" id="IPR043128">
    <property type="entry name" value="Rev_trsase/Diguanyl_cyclase"/>
</dbReference>
<evidence type="ECO:0000259" key="3">
    <source>
        <dbReference type="PROSITE" id="PS50887"/>
    </source>
</evidence>
<dbReference type="SUPFAM" id="SSF55073">
    <property type="entry name" value="Nucleotide cyclase"/>
    <property type="match status" value="1"/>
</dbReference>
<keyword evidence="5" id="KW-1185">Reference proteome</keyword>
<dbReference type="SMART" id="SM00267">
    <property type="entry name" value="GGDEF"/>
    <property type="match status" value="1"/>
</dbReference>